<evidence type="ECO:0000256" key="5">
    <source>
        <dbReference type="ARBA" id="ARBA00023136"/>
    </source>
</evidence>
<gene>
    <name evidence="7" type="ORF">ACFOES_06210</name>
</gene>
<dbReference type="Proteomes" id="UP001595443">
    <property type="component" value="Unassembled WGS sequence"/>
</dbReference>
<dbReference type="PANTHER" id="PTHR36570">
    <property type="entry name" value="DISULFIDE BOND FORMATION PROTEIN B"/>
    <property type="match status" value="1"/>
</dbReference>
<organism evidence="7 8">
    <name type="scientific">Acidimangrovimonas pyrenivorans</name>
    <dbReference type="NCBI Taxonomy" id="2030798"/>
    <lineage>
        <taxon>Bacteria</taxon>
        <taxon>Pseudomonadati</taxon>
        <taxon>Pseudomonadota</taxon>
        <taxon>Alphaproteobacteria</taxon>
        <taxon>Rhodobacterales</taxon>
        <taxon>Paracoccaceae</taxon>
        <taxon>Acidimangrovimonas</taxon>
    </lineage>
</organism>
<feature type="transmembrane region" description="Helical" evidence="6">
    <location>
        <begin position="131"/>
        <end position="149"/>
    </location>
</feature>
<dbReference type="InterPro" id="IPR024199">
    <property type="entry name" value="Uncharacterised_DsbB"/>
</dbReference>
<evidence type="ECO:0000256" key="2">
    <source>
        <dbReference type="ARBA" id="ARBA00022475"/>
    </source>
</evidence>
<dbReference type="RefSeq" id="WP_377832330.1">
    <property type="nucleotide sequence ID" value="NZ_JBHRSK010000004.1"/>
</dbReference>
<keyword evidence="5 6" id="KW-0472">Membrane</keyword>
<dbReference type="SUPFAM" id="SSF158442">
    <property type="entry name" value="DsbB-like"/>
    <property type="match status" value="1"/>
</dbReference>
<evidence type="ECO:0000256" key="6">
    <source>
        <dbReference type="SAM" id="Phobius"/>
    </source>
</evidence>
<feature type="transmembrane region" description="Helical" evidence="6">
    <location>
        <begin position="38"/>
        <end position="55"/>
    </location>
</feature>
<dbReference type="InterPro" id="IPR023380">
    <property type="entry name" value="DsbB-like_sf"/>
</dbReference>
<dbReference type="PANTHER" id="PTHR36570:SF3">
    <property type="entry name" value="DISULFIDE BOND FORMATION PROTEIN B"/>
    <property type="match status" value="1"/>
</dbReference>
<feature type="transmembrane region" description="Helical" evidence="6">
    <location>
        <begin position="62"/>
        <end position="80"/>
    </location>
</feature>
<evidence type="ECO:0000256" key="1">
    <source>
        <dbReference type="ARBA" id="ARBA00004651"/>
    </source>
</evidence>
<dbReference type="InterPro" id="IPR003752">
    <property type="entry name" value="DiS_bond_form_DsbB/BdbC"/>
</dbReference>
<keyword evidence="2" id="KW-1003">Cell membrane</keyword>
<comment type="caution">
    <text evidence="7">The sequence shown here is derived from an EMBL/GenBank/DDBJ whole genome shotgun (WGS) entry which is preliminary data.</text>
</comment>
<accession>A0ABV7AF35</accession>
<name>A0ABV7AF35_9RHOB</name>
<keyword evidence="3 6" id="KW-0812">Transmembrane</keyword>
<evidence type="ECO:0000256" key="4">
    <source>
        <dbReference type="ARBA" id="ARBA00022989"/>
    </source>
</evidence>
<reference evidence="8" key="1">
    <citation type="journal article" date="2019" name="Int. J. Syst. Evol. Microbiol.">
        <title>The Global Catalogue of Microorganisms (GCM) 10K type strain sequencing project: providing services to taxonomists for standard genome sequencing and annotation.</title>
        <authorList>
            <consortium name="The Broad Institute Genomics Platform"/>
            <consortium name="The Broad Institute Genome Sequencing Center for Infectious Disease"/>
            <person name="Wu L."/>
            <person name="Ma J."/>
        </authorList>
    </citation>
    <scope>NUCLEOTIDE SEQUENCE [LARGE SCALE GENOMIC DNA]</scope>
    <source>
        <strain evidence="8">KCTC 62192</strain>
    </source>
</reference>
<dbReference type="Gene3D" id="1.20.1550.10">
    <property type="entry name" value="DsbB-like"/>
    <property type="match status" value="1"/>
</dbReference>
<comment type="subcellular location">
    <subcellularLocation>
        <location evidence="1">Cell membrane</location>
        <topology evidence="1">Multi-pass membrane protein</topology>
    </subcellularLocation>
</comment>
<keyword evidence="8" id="KW-1185">Reference proteome</keyword>
<evidence type="ECO:0000313" key="7">
    <source>
        <dbReference type="EMBL" id="MFC2967680.1"/>
    </source>
</evidence>
<dbReference type="InterPro" id="IPR050183">
    <property type="entry name" value="DsbB"/>
</dbReference>
<keyword evidence="4 6" id="KW-1133">Transmembrane helix</keyword>
<dbReference type="Pfam" id="PF02600">
    <property type="entry name" value="DsbB"/>
    <property type="match status" value="1"/>
</dbReference>
<evidence type="ECO:0000313" key="8">
    <source>
        <dbReference type="Proteomes" id="UP001595443"/>
    </source>
</evidence>
<proteinExistence type="predicted"/>
<dbReference type="EMBL" id="JBHRSK010000004">
    <property type="protein sequence ID" value="MFC2967680.1"/>
    <property type="molecule type" value="Genomic_DNA"/>
</dbReference>
<protein>
    <submittedName>
        <fullName evidence="7">Disulfide bond formation protein B</fullName>
    </submittedName>
</protein>
<evidence type="ECO:0000256" key="3">
    <source>
        <dbReference type="ARBA" id="ARBA00022692"/>
    </source>
</evidence>
<sequence length="153" mass="16622">MTKPLVLLAGTGSAALLLGALGFQYIGGYRPCELCLLQRWPHGIAIALALVALYLPFRLVPALGALTMAVSTGFGLYHTGVEQKWWQGPSECTSSTDITHQSAQQLLDQIMSAPITRCDEVQWTFLHLSMASWNAILSLLLALVWVAAARRKA</sequence>
<dbReference type="PIRSF" id="PIRSF033913">
    <property type="entry name" value="S-S_format_DsbB"/>
    <property type="match status" value="1"/>
</dbReference>